<sequence>MSQGRYYQYHQSENPFSLSESVSASCEDTHPLHYTNPFDDDGEGEATSAATLPPELGTLKAPPSISKVIYRYSEYLKEEEEEEHKEFEERQASLEKHIHNKHSLPLGIDDEFPSAATATAQSKNMEAPTYVEPISSFSENQDEEEHVTRQVATAKSYSTRDRDLSSCPATSVQASSRHQKPNHNTERCELLETGRSDCKRIAAQGHEENRAVRDLQAYAMLKPQETLSTIKNCLRVAEQTKDAAGDTMALLHAQGDQILRTHETVVKVDQHLTVAEKILGSLGGFFSRKWKPRLACNITGPLNNGGDMFQRQGCNDAERTALGLNTNGSVKAAVGNKFSGSTGFEQHDQEGILREEDALTDLSNVLGQLKDMSLQMHSEISRQNEGITYLDADVHELNYRVKGANDRGRQLLRR</sequence>
<evidence type="ECO:0000256" key="4">
    <source>
        <dbReference type="ARBA" id="ARBA00022927"/>
    </source>
</evidence>
<keyword evidence="3" id="KW-0813">Transport</keyword>
<organism evidence="8 9">
    <name type="scientific">Sphagnum jensenii</name>
    <dbReference type="NCBI Taxonomy" id="128206"/>
    <lineage>
        <taxon>Eukaryota</taxon>
        <taxon>Viridiplantae</taxon>
        <taxon>Streptophyta</taxon>
        <taxon>Embryophyta</taxon>
        <taxon>Bryophyta</taxon>
        <taxon>Sphagnophytina</taxon>
        <taxon>Sphagnopsida</taxon>
        <taxon>Sphagnales</taxon>
        <taxon>Sphagnaceae</taxon>
        <taxon>Sphagnum</taxon>
    </lineage>
</organism>
<keyword evidence="4" id="KW-0653">Protein transport</keyword>
<accession>A0ABP0VXG8</accession>
<comment type="similarity">
    <text evidence="2">Belongs to the SNAP-25 family.</text>
</comment>
<evidence type="ECO:0000313" key="9">
    <source>
        <dbReference type="Proteomes" id="UP001497444"/>
    </source>
</evidence>
<dbReference type="CDD" id="cd15841">
    <property type="entry name" value="SNARE_Qc"/>
    <property type="match status" value="1"/>
</dbReference>
<evidence type="ECO:0000256" key="6">
    <source>
        <dbReference type="SAM" id="MobiDB-lite"/>
    </source>
</evidence>
<dbReference type="InterPro" id="IPR044766">
    <property type="entry name" value="NPSN/SNAP25-like_N_SNARE"/>
</dbReference>
<proteinExistence type="inferred from homology"/>
<dbReference type="PROSITE" id="PS50192">
    <property type="entry name" value="T_SNARE"/>
    <property type="match status" value="1"/>
</dbReference>
<feature type="region of interest" description="Disordered" evidence="6">
    <location>
        <begin position="1"/>
        <end position="63"/>
    </location>
</feature>
<evidence type="ECO:0000256" key="5">
    <source>
        <dbReference type="ARBA" id="ARBA00023136"/>
    </source>
</evidence>
<evidence type="ECO:0000259" key="7">
    <source>
        <dbReference type="PROSITE" id="PS50192"/>
    </source>
</evidence>
<dbReference type="PANTHER" id="PTHR19305:SF9">
    <property type="entry name" value="SYNAPTOSOMAL-ASSOCIATED PROTEIN 29"/>
    <property type="match status" value="1"/>
</dbReference>
<feature type="region of interest" description="Disordered" evidence="6">
    <location>
        <begin position="136"/>
        <end position="185"/>
    </location>
</feature>
<evidence type="ECO:0000256" key="1">
    <source>
        <dbReference type="ARBA" id="ARBA00004370"/>
    </source>
</evidence>
<dbReference type="CDD" id="cd15861">
    <property type="entry name" value="SNARE_SNAP25N_23N_29N_SEC9N"/>
    <property type="match status" value="1"/>
</dbReference>
<feature type="domain" description="T-SNARE coiled-coil homology" evidence="7">
    <location>
        <begin position="349"/>
        <end position="411"/>
    </location>
</feature>
<gene>
    <name evidence="8" type="ORF">CSSPJE1EN1_LOCUS4687</name>
</gene>
<dbReference type="Proteomes" id="UP001497444">
    <property type="component" value="Chromosome 12"/>
</dbReference>
<evidence type="ECO:0000313" key="8">
    <source>
        <dbReference type="EMBL" id="CAK9259209.1"/>
    </source>
</evidence>
<protein>
    <recommendedName>
        <fullName evidence="7">t-SNARE coiled-coil homology domain-containing protein</fullName>
    </recommendedName>
</protein>
<feature type="compositionally biased region" description="Polar residues" evidence="6">
    <location>
        <begin position="1"/>
        <end position="26"/>
    </location>
</feature>
<dbReference type="Gene3D" id="1.20.5.110">
    <property type="match status" value="2"/>
</dbReference>
<evidence type="ECO:0000256" key="2">
    <source>
        <dbReference type="ARBA" id="ARBA00009480"/>
    </source>
</evidence>
<name>A0ABP0VXG8_9BRYO</name>
<dbReference type="SMART" id="SM00397">
    <property type="entry name" value="t_SNARE"/>
    <property type="match status" value="2"/>
</dbReference>
<reference evidence="8" key="1">
    <citation type="submission" date="2024-02" db="EMBL/GenBank/DDBJ databases">
        <authorList>
            <consortium name="ELIXIR-Norway"/>
            <consortium name="Elixir Norway"/>
        </authorList>
    </citation>
    <scope>NUCLEOTIDE SEQUENCE</scope>
</reference>
<keyword evidence="9" id="KW-1185">Reference proteome</keyword>
<evidence type="ECO:0000256" key="3">
    <source>
        <dbReference type="ARBA" id="ARBA00022448"/>
    </source>
</evidence>
<dbReference type="PANTHER" id="PTHR19305">
    <property type="entry name" value="SYNAPTOSOMAL ASSOCIATED PROTEIN"/>
    <property type="match status" value="1"/>
</dbReference>
<keyword evidence="5" id="KW-0472">Membrane</keyword>
<dbReference type="EMBL" id="OZ020107">
    <property type="protein sequence ID" value="CAK9259209.1"/>
    <property type="molecule type" value="Genomic_DNA"/>
</dbReference>
<dbReference type="InterPro" id="IPR000727">
    <property type="entry name" value="T_SNARE_dom"/>
</dbReference>
<feature type="compositionally biased region" description="Polar residues" evidence="6">
    <location>
        <begin position="167"/>
        <end position="176"/>
    </location>
</feature>
<dbReference type="SUPFAM" id="SSF58038">
    <property type="entry name" value="SNARE fusion complex"/>
    <property type="match status" value="2"/>
</dbReference>
<comment type="subcellular location">
    <subcellularLocation>
        <location evidence="1">Membrane</location>
    </subcellularLocation>
</comment>